<proteinExistence type="predicted"/>
<dbReference type="EMBL" id="KN829491">
    <property type="protein sequence ID" value="KIK73707.1"/>
    <property type="molecule type" value="Genomic_DNA"/>
</dbReference>
<reference evidence="1 2" key="1">
    <citation type="submission" date="2014-04" db="EMBL/GenBank/DDBJ databases">
        <authorList>
            <consortium name="DOE Joint Genome Institute"/>
            <person name="Kuo A."/>
            <person name="Kohler A."/>
            <person name="Jargeat P."/>
            <person name="Nagy L.G."/>
            <person name="Floudas D."/>
            <person name="Copeland A."/>
            <person name="Barry K.W."/>
            <person name="Cichocki N."/>
            <person name="Veneault-Fourrey C."/>
            <person name="LaButti K."/>
            <person name="Lindquist E.A."/>
            <person name="Lipzen A."/>
            <person name="Lundell T."/>
            <person name="Morin E."/>
            <person name="Murat C."/>
            <person name="Sun H."/>
            <person name="Tunlid A."/>
            <person name="Henrissat B."/>
            <person name="Grigoriev I.V."/>
            <person name="Hibbett D.S."/>
            <person name="Martin F."/>
            <person name="Nordberg H.P."/>
            <person name="Cantor M.N."/>
            <person name="Hua S.X."/>
        </authorList>
    </citation>
    <scope>NUCLEOTIDE SEQUENCE [LARGE SCALE GENOMIC DNA]</scope>
    <source>
        <strain evidence="1 2">Ve08.2h10</strain>
    </source>
</reference>
<evidence type="ECO:0000313" key="2">
    <source>
        <dbReference type="Proteomes" id="UP000054538"/>
    </source>
</evidence>
<evidence type="ECO:0000313" key="1">
    <source>
        <dbReference type="EMBL" id="KIK73707.1"/>
    </source>
</evidence>
<accession>A0A0D0BQ97</accession>
<keyword evidence="2" id="KW-1185">Reference proteome</keyword>
<dbReference type="OrthoDB" id="3259165at2759"/>
<reference evidence="2" key="2">
    <citation type="submission" date="2015-01" db="EMBL/GenBank/DDBJ databases">
        <title>Evolutionary Origins and Diversification of the Mycorrhizal Mutualists.</title>
        <authorList>
            <consortium name="DOE Joint Genome Institute"/>
            <consortium name="Mycorrhizal Genomics Consortium"/>
            <person name="Kohler A."/>
            <person name="Kuo A."/>
            <person name="Nagy L.G."/>
            <person name="Floudas D."/>
            <person name="Copeland A."/>
            <person name="Barry K.W."/>
            <person name="Cichocki N."/>
            <person name="Veneault-Fourrey C."/>
            <person name="LaButti K."/>
            <person name="Lindquist E.A."/>
            <person name="Lipzen A."/>
            <person name="Lundell T."/>
            <person name="Morin E."/>
            <person name="Murat C."/>
            <person name="Riley R."/>
            <person name="Ohm R."/>
            <person name="Sun H."/>
            <person name="Tunlid A."/>
            <person name="Henrissat B."/>
            <person name="Grigoriev I.V."/>
            <person name="Hibbett D.S."/>
            <person name="Martin F."/>
        </authorList>
    </citation>
    <scope>NUCLEOTIDE SEQUENCE [LARGE SCALE GENOMIC DNA]</scope>
    <source>
        <strain evidence="2">Ve08.2h10</strain>
    </source>
</reference>
<dbReference type="HOGENOM" id="CLU_2929055_0_0_1"/>
<name>A0A0D0BQ97_9AGAM</name>
<sequence>MGEASSTQFELERLECAYRTTLYDIENKIQDHVQAAIKRREPTILKLVSNYNTLCKQLQTL</sequence>
<feature type="non-terminal residue" evidence="1">
    <location>
        <position position="61"/>
    </location>
</feature>
<protein>
    <submittedName>
        <fullName evidence="1">Uncharacterized protein</fullName>
    </submittedName>
</protein>
<gene>
    <name evidence="1" type="ORF">PAXRUDRAFT_177672</name>
</gene>
<dbReference type="InParanoid" id="A0A0D0BQ97"/>
<dbReference type="Proteomes" id="UP000054538">
    <property type="component" value="Unassembled WGS sequence"/>
</dbReference>
<dbReference type="AlphaFoldDB" id="A0A0D0BQ97"/>
<organism evidence="1 2">
    <name type="scientific">Paxillus rubicundulus Ve08.2h10</name>
    <dbReference type="NCBI Taxonomy" id="930991"/>
    <lineage>
        <taxon>Eukaryota</taxon>
        <taxon>Fungi</taxon>
        <taxon>Dikarya</taxon>
        <taxon>Basidiomycota</taxon>
        <taxon>Agaricomycotina</taxon>
        <taxon>Agaricomycetes</taxon>
        <taxon>Agaricomycetidae</taxon>
        <taxon>Boletales</taxon>
        <taxon>Paxilineae</taxon>
        <taxon>Paxillaceae</taxon>
        <taxon>Paxillus</taxon>
    </lineage>
</organism>